<gene>
    <name evidence="2" type="ORF">FHS34_007360</name>
</gene>
<name>A0A7W9Q1Z2_9ACTN</name>
<feature type="region of interest" description="Disordered" evidence="1">
    <location>
        <begin position="140"/>
        <end position="221"/>
    </location>
</feature>
<reference evidence="2 3" key="1">
    <citation type="submission" date="2020-08" db="EMBL/GenBank/DDBJ databases">
        <title>Genomic Encyclopedia of Type Strains, Phase III (KMG-III): the genomes of soil and plant-associated and newly described type strains.</title>
        <authorList>
            <person name="Whitman W."/>
        </authorList>
    </citation>
    <scope>NUCLEOTIDE SEQUENCE [LARGE SCALE GENOMIC DNA]</scope>
    <source>
        <strain evidence="2 3">CECT 3313</strain>
    </source>
</reference>
<accession>A0A7W9Q1Z2</accession>
<evidence type="ECO:0000313" key="3">
    <source>
        <dbReference type="Proteomes" id="UP000585836"/>
    </source>
</evidence>
<organism evidence="2 3">
    <name type="scientific">Streptomyces echinatus</name>
    <dbReference type="NCBI Taxonomy" id="67293"/>
    <lineage>
        <taxon>Bacteria</taxon>
        <taxon>Bacillati</taxon>
        <taxon>Actinomycetota</taxon>
        <taxon>Actinomycetes</taxon>
        <taxon>Kitasatosporales</taxon>
        <taxon>Streptomycetaceae</taxon>
        <taxon>Streptomyces</taxon>
    </lineage>
</organism>
<feature type="compositionally biased region" description="Polar residues" evidence="1">
    <location>
        <begin position="163"/>
        <end position="176"/>
    </location>
</feature>
<protein>
    <submittedName>
        <fullName evidence="2">Uncharacterized protein</fullName>
    </submittedName>
</protein>
<keyword evidence="3" id="KW-1185">Reference proteome</keyword>
<proteinExistence type="predicted"/>
<feature type="compositionally biased region" description="Basic residues" evidence="1">
    <location>
        <begin position="1"/>
        <end position="18"/>
    </location>
</feature>
<dbReference type="Proteomes" id="UP000585836">
    <property type="component" value="Unassembled WGS sequence"/>
</dbReference>
<evidence type="ECO:0000256" key="1">
    <source>
        <dbReference type="SAM" id="MobiDB-lite"/>
    </source>
</evidence>
<comment type="caution">
    <text evidence="2">The sequence shown here is derived from an EMBL/GenBank/DDBJ whole genome shotgun (WGS) entry which is preliminary data.</text>
</comment>
<dbReference type="EMBL" id="JACHJK010000019">
    <property type="protein sequence ID" value="MBB5931851.1"/>
    <property type="molecule type" value="Genomic_DNA"/>
</dbReference>
<sequence>MEPPRPHRPRRTTHRKTTKPMGLTQGQRVKLTQDIALADAVTGPSQTIIGSLSLPAGTTGTVEHIDHQPPDNHETHETREYERLTSLLHDYGHTMPQASKNRLKEEIATLEPHWTTHQQRDTPTTIRVKLDNGFLLHSTDHTCLTPLYPPTPTPRKGTPHPTSPQNTPHTLPTRTTNPKHTHRDPPQRTTTPPKHTVTRSRTTKRQACLMPSARGPSRRAR</sequence>
<evidence type="ECO:0000313" key="2">
    <source>
        <dbReference type="EMBL" id="MBB5931851.1"/>
    </source>
</evidence>
<feature type="region of interest" description="Disordered" evidence="1">
    <location>
        <begin position="1"/>
        <end position="25"/>
    </location>
</feature>
<dbReference type="AlphaFoldDB" id="A0A7W9Q1Z2"/>